<dbReference type="InterPro" id="IPR011993">
    <property type="entry name" value="PH-like_dom_sf"/>
</dbReference>
<organism evidence="3 4">
    <name type="scientific">Monodon monoceros</name>
    <name type="common">Narwhal</name>
    <name type="synonym">Ceratodon monodon</name>
    <dbReference type="NCBI Taxonomy" id="40151"/>
    <lineage>
        <taxon>Eukaryota</taxon>
        <taxon>Metazoa</taxon>
        <taxon>Chordata</taxon>
        <taxon>Craniata</taxon>
        <taxon>Vertebrata</taxon>
        <taxon>Euteleostomi</taxon>
        <taxon>Mammalia</taxon>
        <taxon>Eutheria</taxon>
        <taxon>Laurasiatheria</taxon>
        <taxon>Artiodactyla</taxon>
        <taxon>Whippomorpha</taxon>
        <taxon>Cetacea</taxon>
        <taxon>Odontoceti</taxon>
        <taxon>Monodontidae</taxon>
        <taxon>Monodon</taxon>
    </lineage>
</organism>
<dbReference type="SUPFAM" id="SSF50729">
    <property type="entry name" value="PH domain-like"/>
    <property type="match status" value="1"/>
</dbReference>
<dbReference type="EMBL" id="RWIC01000019">
    <property type="protein sequence ID" value="TKC52853.1"/>
    <property type="molecule type" value="Genomic_DNA"/>
</dbReference>
<dbReference type="PANTHER" id="PTHR22826">
    <property type="entry name" value="RHO GUANINE EXCHANGE FACTOR-RELATED"/>
    <property type="match status" value="1"/>
</dbReference>
<comment type="caution">
    <text evidence="3">The sequence shown here is derived from an EMBL/GenBank/DDBJ whole genome shotgun (WGS) entry which is preliminary data.</text>
</comment>
<dbReference type="Pfam" id="PF22697">
    <property type="entry name" value="SOS1_NGEF_PH"/>
    <property type="match status" value="1"/>
</dbReference>
<evidence type="ECO:0000313" key="3">
    <source>
        <dbReference type="EMBL" id="TKC52853.1"/>
    </source>
</evidence>
<dbReference type="InterPro" id="IPR055251">
    <property type="entry name" value="SOS1_NGEF_PH"/>
</dbReference>
<dbReference type="PANTHER" id="PTHR22826:SF201">
    <property type="entry name" value="GUANINE NUCLEOTIDE EXCHANGE FACTOR MCF2L2-RELATED"/>
    <property type="match status" value="1"/>
</dbReference>
<dbReference type="Gene3D" id="2.30.29.30">
    <property type="entry name" value="Pleckstrin-homology domain (PH domain)/Phosphotyrosine-binding domain (PTB)"/>
    <property type="match status" value="1"/>
</dbReference>
<evidence type="ECO:0000256" key="1">
    <source>
        <dbReference type="ARBA" id="ARBA00022658"/>
    </source>
</evidence>
<accession>A0A4U1FRN4</accession>
<dbReference type="SUPFAM" id="SSF48065">
    <property type="entry name" value="DBL homology domain (DH-domain)"/>
    <property type="match status" value="1"/>
</dbReference>
<dbReference type="InterPro" id="IPR051336">
    <property type="entry name" value="RhoGEF_Guanine_NuclExch_SF"/>
</dbReference>
<dbReference type="AlphaFoldDB" id="A0A4U1FRN4"/>
<gene>
    <name evidence="3" type="ORF">EI555_003435</name>
</gene>
<dbReference type="Proteomes" id="UP000308365">
    <property type="component" value="Unassembled WGS sequence"/>
</dbReference>
<name>A0A4U1FRN4_MONMO</name>
<reference evidence="4" key="1">
    <citation type="journal article" date="2019" name="IScience">
        <title>Narwhal Genome Reveals Long-Term Low Genetic Diversity despite Current Large Abundance Size.</title>
        <authorList>
            <person name="Westbury M.V."/>
            <person name="Petersen B."/>
            <person name="Garde E."/>
            <person name="Heide-Jorgensen M.P."/>
            <person name="Lorenzen E.D."/>
        </authorList>
    </citation>
    <scope>NUCLEOTIDE SEQUENCE [LARGE SCALE GENOMIC DNA]</scope>
</reference>
<evidence type="ECO:0000259" key="2">
    <source>
        <dbReference type="Pfam" id="PF22697"/>
    </source>
</evidence>
<evidence type="ECO:0000313" key="4">
    <source>
        <dbReference type="Proteomes" id="UP000308365"/>
    </source>
</evidence>
<dbReference type="InterPro" id="IPR035899">
    <property type="entry name" value="DBL_dom_sf"/>
</dbReference>
<protein>
    <recommendedName>
        <fullName evidence="2">SOS1/NGEF-like PH domain-containing protein</fullName>
    </recommendedName>
</protein>
<dbReference type="GO" id="GO:0005085">
    <property type="term" value="F:guanyl-nucleotide exchange factor activity"/>
    <property type="evidence" value="ECO:0007669"/>
    <property type="project" value="UniProtKB-KW"/>
</dbReference>
<dbReference type="GO" id="GO:0005737">
    <property type="term" value="C:cytoplasm"/>
    <property type="evidence" value="ECO:0007669"/>
    <property type="project" value="TreeGrafter"/>
</dbReference>
<sequence>MLTENFVNPIHVKIKALLSFSFPRTFLKELEKCTENPELLARCFLKRVCQRQLGHSLPLFKYLRGPSQRLMKYQMLLKFSPCKDPKKKMYRQIYIHPHFSIGWRLFAQQIKLAFYFLIFNKAFGLMQGLLDFESPEDLEMDPGDLEGGLAKDDIRKLGKLLMHGSFNVWTVHKDRYKMKDLIRFKPSQRQIYLFEQGIVFCKIRMEPSDQGLSPHYSFKKSMKLMTLSIRQLGRGSNRKFEIANQNGLEKYILQVKFMPSP</sequence>
<feature type="domain" description="SOS1/NGEF-like PH" evidence="2">
    <location>
        <begin position="154"/>
        <end position="256"/>
    </location>
</feature>
<proteinExistence type="predicted"/>
<keyword evidence="1" id="KW-0344">Guanine-nucleotide releasing factor</keyword>
<dbReference type="Gene3D" id="1.20.900.10">
    <property type="entry name" value="Dbl homology (DH) domain"/>
    <property type="match status" value="1"/>
</dbReference>